<proteinExistence type="predicted"/>
<dbReference type="InParanoid" id="A0A2P5FD26"/>
<comment type="caution">
    <text evidence="1">The sequence shown here is derived from an EMBL/GenBank/DDBJ whole genome shotgun (WGS) entry which is preliminary data.</text>
</comment>
<protein>
    <submittedName>
        <fullName evidence="1">Uncharacterized protein</fullName>
    </submittedName>
</protein>
<name>A0A2P5FD26_TREOI</name>
<organism evidence="1 2">
    <name type="scientific">Trema orientale</name>
    <name type="common">Charcoal tree</name>
    <name type="synonym">Celtis orientalis</name>
    <dbReference type="NCBI Taxonomy" id="63057"/>
    <lineage>
        <taxon>Eukaryota</taxon>
        <taxon>Viridiplantae</taxon>
        <taxon>Streptophyta</taxon>
        <taxon>Embryophyta</taxon>
        <taxon>Tracheophyta</taxon>
        <taxon>Spermatophyta</taxon>
        <taxon>Magnoliopsida</taxon>
        <taxon>eudicotyledons</taxon>
        <taxon>Gunneridae</taxon>
        <taxon>Pentapetalae</taxon>
        <taxon>rosids</taxon>
        <taxon>fabids</taxon>
        <taxon>Rosales</taxon>
        <taxon>Cannabaceae</taxon>
        <taxon>Trema</taxon>
    </lineage>
</organism>
<evidence type="ECO:0000313" key="1">
    <source>
        <dbReference type="EMBL" id="PON95688.1"/>
    </source>
</evidence>
<evidence type="ECO:0000313" key="2">
    <source>
        <dbReference type="Proteomes" id="UP000237000"/>
    </source>
</evidence>
<dbReference type="AlphaFoldDB" id="A0A2P5FD26"/>
<accession>A0A2P5FD26</accession>
<gene>
    <name evidence="1" type="ORF">TorRG33x02_085170</name>
</gene>
<sequence length="82" mass="9339">MFGFVVYFPLAKKIRTRTTRRARQRDQSSLVAVVWGGADRGRGLHRGPHTGHIYRGKSAWLGPFAIELPCPFCLVEKRDERG</sequence>
<keyword evidence="2" id="KW-1185">Reference proteome</keyword>
<dbReference type="EMBL" id="JXTC01000043">
    <property type="protein sequence ID" value="PON95688.1"/>
    <property type="molecule type" value="Genomic_DNA"/>
</dbReference>
<reference evidence="2" key="1">
    <citation type="submission" date="2016-06" db="EMBL/GenBank/DDBJ databases">
        <title>Parallel loss of symbiosis genes in relatives of nitrogen-fixing non-legume Parasponia.</title>
        <authorList>
            <person name="Van Velzen R."/>
            <person name="Holmer R."/>
            <person name="Bu F."/>
            <person name="Rutten L."/>
            <person name="Van Zeijl A."/>
            <person name="Liu W."/>
            <person name="Santuari L."/>
            <person name="Cao Q."/>
            <person name="Sharma T."/>
            <person name="Shen D."/>
            <person name="Roswanjaya Y."/>
            <person name="Wardhani T."/>
            <person name="Kalhor M.S."/>
            <person name="Jansen J."/>
            <person name="Van den Hoogen J."/>
            <person name="Gungor B."/>
            <person name="Hartog M."/>
            <person name="Hontelez J."/>
            <person name="Verver J."/>
            <person name="Yang W.-C."/>
            <person name="Schijlen E."/>
            <person name="Repin R."/>
            <person name="Schilthuizen M."/>
            <person name="Schranz E."/>
            <person name="Heidstra R."/>
            <person name="Miyata K."/>
            <person name="Fedorova E."/>
            <person name="Kohlen W."/>
            <person name="Bisseling T."/>
            <person name="Smit S."/>
            <person name="Geurts R."/>
        </authorList>
    </citation>
    <scope>NUCLEOTIDE SEQUENCE [LARGE SCALE GENOMIC DNA]</scope>
    <source>
        <strain evidence="2">cv. RG33-2</strain>
    </source>
</reference>
<dbReference type="Proteomes" id="UP000237000">
    <property type="component" value="Unassembled WGS sequence"/>
</dbReference>